<dbReference type="InterPro" id="IPR006282">
    <property type="entry name" value="Thi_PPkinase"/>
</dbReference>
<keyword evidence="2" id="KW-0547">Nucleotide-binding</keyword>
<keyword evidence="4" id="KW-0067">ATP-binding</keyword>
<dbReference type="CDD" id="cd07995">
    <property type="entry name" value="TPK"/>
    <property type="match status" value="1"/>
</dbReference>
<dbReference type="InterPro" id="IPR053149">
    <property type="entry name" value="TPK"/>
</dbReference>
<name>A0A540VLL5_9CHLR</name>
<dbReference type="GO" id="GO:0006772">
    <property type="term" value="P:thiamine metabolic process"/>
    <property type="evidence" value="ECO:0007669"/>
    <property type="project" value="UniProtKB-UniRule"/>
</dbReference>
<dbReference type="RefSeq" id="WP_141608368.1">
    <property type="nucleotide sequence ID" value="NZ_VIGC02000002.1"/>
</dbReference>
<dbReference type="Gene3D" id="3.40.50.10240">
    <property type="entry name" value="Thiamin pyrophosphokinase, catalytic domain"/>
    <property type="match status" value="1"/>
</dbReference>
<dbReference type="PANTHER" id="PTHR41299:SF1">
    <property type="entry name" value="THIAMINE PYROPHOSPHOKINASE"/>
    <property type="match status" value="1"/>
</dbReference>
<dbReference type="GO" id="GO:0016301">
    <property type="term" value="F:kinase activity"/>
    <property type="evidence" value="ECO:0007669"/>
    <property type="project" value="UniProtKB-KW"/>
</dbReference>
<dbReference type="Pfam" id="PF04265">
    <property type="entry name" value="TPK_B1_binding"/>
    <property type="match status" value="1"/>
</dbReference>
<dbReference type="InterPro" id="IPR007373">
    <property type="entry name" value="Thiamin_PyroPKinase_B1-bd"/>
</dbReference>
<dbReference type="GO" id="GO:0005524">
    <property type="term" value="F:ATP binding"/>
    <property type="evidence" value="ECO:0007669"/>
    <property type="project" value="UniProtKB-KW"/>
</dbReference>
<accession>A0A540VLL5</accession>
<dbReference type="InterPro" id="IPR007371">
    <property type="entry name" value="TPK_catalytic"/>
</dbReference>
<evidence type="ECO:0000256" key="4">
    <source>
        <dbReference type="ARBA" id="ARBA00022840"/>
    </source>
</evidence>
<evidence type="ECO:0000256" key="3">
    <source>
        <dbReference type="ARBA" id="ARBA00022777"/>
    </source>
</evidence>
<protein>
    <recommendedName>
        <fullName evidence="5">Thiamine diphosphokinase</fullName>
        <ecNumber evidence="5">2.7.6.2</ecNumber>
    </recommendedName>
</protein>
<dbReference type="EMBL" id="VIGC01000002">
    <property type="protein sequence ID" value="TQE97641.1"/>
    <property type="molecule type" value="Genomic_DNA"/>
</dbReference>
<keyword evidence="3 7" id="KW-0418">Kinase</keyword>
<dbReference type="SMART" id="SM00983">
    <property type="entry name" value="TPK_B1_binding"/>
    <property type="match status" value="1"/>
</dbReference>
<dbReference type="AlphaFoldDB" id="A0A540VLL5"/>
<organism evidence="7 8">
    <name type="scientific">Litorilinea aerophila</name>
    <dbReference type="NCBI Taxonomy" id="1204385"/>
    <lineage>
        <taxon>Bacteria</taxon>
        <taxon>Bacillati</taxon>
        <taxon>Chloroflexota</taxon>
        <taxon>Caldilineae</taxon>
        <taxon>Caldilineales</taxon>
        <taxon>Caldilineaceae</taxon>
        <taxon>Litorilinea</taxon>
    </lineage>
</organism>
<dbReference type="InterPro" id="IPR036759">
    <property type="entry name" value="TPK_catalytic_sf"/>
</dbReference>
<dbReference type="Proteomes" id="UP000317371">
    <property type="component" value="Unassembled WGS sequence"/>
</dbReference>
<evidence type="ECO:0000256" key="2">
    <source>
        <dbReference type="ARBA" id="ARBA00022741"/>
    </source>
</evidence>
<evidence type="ECO:0000259" key="6">
    <source>
        <dbReference type="SMART" id="SM00983"/>
    </source>
</evidence>
<dbReference type="SUPFAM" id="SSF63862">
    <property type="entry name" value="Thiamin pyrophosphokinase, substrate-binding domain"/>
    <property type="match status" value="1"/>
</dbReference>
<evidence type="ECO:0000256" key="5">
    <source>
        <dbReference type="NCBIfam" id="TIGR01378"/>
    </source>
</evidence>
<dbReference type="PANTHER" id="PTHR41299">
    <property type="entry name" value="THIAMINE PYROPHOSPHOKINASE"/>
    <property type="match status" value="1"/>
</dbReference>
<gene>
    <name evidence="7" type="ORF">FKZ61_01860</name>
</gene>
<evidence type="ECO:0000256" key="1">
    <source>
        <dbReference type="ARBA" id="ARBA00022679"/>
    </source>
</evidence>
<evidence type="ECO:0000313" key="8">
    <source>
        <dbReference type="Proteomes" id="UP000317371"/>
    </source>
</evidence>
<dbReference type="SUPFAM" id="SSF63999">
    <property type="entry name" value="Thiamin pyrophosphokinase, catalytic domain"/>
    <property type="match status" value="1"/>
</dbReference>
<dbReference type="FunCoup" id="A0A540VLL5">
    <property type="interactions" value="92"/>
</dbReference>
<keyword evidence="8" id="KW-1185">Reference proteome</keyword>
<sequence>MRGVIMINGRVEDYGRLRGWLRPDDLLIAADGGTAHCLALGRRPDIVVGDMDSVDPEVVAELARQGTRFERHPVAKDETDLELAIQRALREGVDEILLLAALGGRLDQTLANVLILAQRPWPVPVRLADGDQLATLLRDGETLVLDGPVGSLVSVLPLSASVTGITYQGLAYPLHNATLHLGSTRGISNQVASLPASIQIERGLLLVVQSGVET</sequence>
<dbReference type="Pfam" id="PF04263">
    <property type="entry name" value="TPK_catalytic"/>
    <property type="match status" value="1"/>
</dbReference>
<dbReference type="EC" id="2.7.6.2" evidence="5"/>
<proteinExistence type="predicted"/>
<reference evidence="7 8" key="1">
    <citation type="submission" date="2019-06" db="EMBL/GenBank/DDBJ databases">
        <title>Genome sequence of Litorilinea aerophila BAA-2444.</title>
        <authorList>
            <person name="Maclea K.S."/>
            <person name="Maurais E.G."/>
            <person name="Iannazzi L.C."/>
        </authorList>
    </citation>
    <scope>NUCLEOTIDE SEQUENCE [LARGE SCALE GENOMIC DNA]</scope>
    <source>
        <strain evidence="7 8">ATCC BAA-2444</strain>
    </source>
</reference>
<dbReference type="NCBIfam" id="TIGR01378">
    <property type="entry name" value="thi_PPkinase"/>
    <property type="match status" value="1"/>
</dbReference>
<dbReference type="OrthoDB" id="9804377at2"/>
<dbReference type="GO" id="GO:0009229">
    <property type="term" value="P:thiamine diphosphate biosynthetic process"/>
    <property type="evidence" value="ECO:0007669"/>
    <property type="project" value="InterPro"/>
</dbReference>
<keyword evidence="1 7" id="KW-0808">Transferase</keyword>
<evidence type="ECO:0000313" key="7">
    <source>
        <dbReference type="EMBL" id="TQE97641.1"/>
    </source>
</evidence>
<comment type="caution">
    <text evidence="7">The sequence shown here is derived from an EMBL/GenBank/DDBJ whole genome shotgun (WGS) entry which is preliminary data.</text>
</comment>
<dbReference type="InterPro" id="IPR036371">
    <property type="entry name" value="TPK_B1-bd_sf"/>
</dbReference>
<dbReference type="GO" id="GO:0004788">
    <property type="term" value="F:thiamine diphosphokinase activity"/>
    <property type="evidence" value="ECO:0007669"/>
    <property type="project" value="UniProtKB-UniRule"/>
</dbReference>
<feature type="domain" description="Thiamin pyrophosphokinase thiamin-binding" evidence="6">
    <location>
        <begin position="140"/>
        <end position="206"/>
    </location>
</feature>
<dbReference type="GO" id="GO:0030975">
    <property type="term" value="F:thiamine binding"/>
    <property type="evidence" value="ECO:0007669"/>
    <property type="project" value="InterPro"/>
</dbReference>
<dbReference type="InParanoid" id="A0A540VLL5"/>